<comment type="caution">
    <text evidence="1">The sequence shown here is derived from an EMBL/GenBank/DDBJ whole genome shotgun (WGS) entry which is preliminary data.</text>
</comment>
<dbReference type="AlphaFoldDB" id="A0A132DCG8"/>
<accession>A0A132DCG8</accession>
<protein>
    <submittedName>
        <fullName evidence="1">Hydrogenase maturation factor</fullName>
    </submittedName>
</protein>
<gene>
    <name evidence="1" type="ORF">C6T65_21875</name>
</gene>
<dbReference type="OMA" id="DVDCEFR"/>
<evidence type="ECO:0000313" key="2">
    <source>
        <dbReference type="Proteomes" id="UP000237632"/>
    </source>
</evidence>
<name>A0A132DCG8_BURVI</name>
<evidence type="ECO:0000313" key="1">
    <source>
        <dbReference type="EMBL" id="PRH40250.1"/>
    </source>
</evidence>
<dbReference type="GeneID" id="45679400"/>
<organism evidence="1 2">
    <name type="scientific">Burkholderia vietnamiensis</name>
    <dbReference type="NCBI Taxonomy" id="60552"/>
    <lineage>
        <taxon>Bacteria</taxon>
        <taxon>Pseudomonadati</taxon>
        <taxon>Pseudomonadota</taxon>
        <taxon>Betaproteobacteria</taxon>
        <taxon>Burkholderiales</taxon>
        <taxon>Burkholderiaceae</taxon>
        <taxon>Burkholderia</taxon>
        <taxon>Burkholderia cepacia complex</taxon>
    </lineage>
</organism>
<dbReference type="Proteomes" id="UP000237632">
    <property type="component" value="Unassembled WGS sequence"/>
</dbReference>
<dbReference type="RefSeq" id="WP_011881892.1">
    <property type="nucleotide sequence ID" value="NZ_CAAAFK010000005.1"/>
</dbReference>
<dbReference type="EMBL" id="PVHK01000161">
    <property type="protein sequence ID" value="PRH40250.1"/>
    <property type="molecule type" value="Genomic_DNA"/>
</dbReference>
<sequence length="100" mass="10797">MNSAYTYRGYTIDVRCEFRLDLPHARASLADPPRFGFVAIVQVRAGERATRLLAPIRLADDGGRLFDTTRTALCAGQAAAEIIVDDLLADAGCANGRARS</sequence>
<reference evidence="1 2" key="1">
    <citation type="submission" date="2018-03" db="EMBL/GenBank/DDBJ databases">
        <authorList>
            <person name="Nguyen K."/>
            <person name="Fouts D."/>
            <person name="Sutton G."/>
        </authorList>
    </citation>
    <scope>NUCLEOTIDE SEQUENCE [LARGE SCALE GENOMIC DNA]</scope>
    <source>
        <strain evidence="1 2">AU3578</strain>
    </source>
</reference>
<proteinExistence type="predicted"/>